<dbReference type="Pfam" id="PF13191">
    <property type="entry name" value="AAA_16"/>
    <property type="match status" value="1"/>
</dbReference>
<dbReference type="InterPro" id="IPR027417">
    <property type="entry name" value="P-loop_NTPase"/>
</dbReference>
<evidence type="ECO:0000256" key="2">
    <source>
        <dbReference type="ARBA" id="ARBA00022840"/>
    </source>
</evidence>
<dbReference type="GO" id="GO:0005524">
    <property type="term" value="F:ATP binding"/>
    <property type="evidence" value="ECO:0007669"/>
    <property type="project" value="UniProtKB-KW"/>
</dbReference>
<name>A0A2N7TRL8_9GAMM</name>
<protein>
    <submittedName>
        <fullName evidence="4">Helix-turn-helix transcriptional regulator</fullName>
    </submittedName>
</protein>
<sequence length="1005" mass="111701">MRCHHCGWVNREEAAFCDECGAALACLVVPQTSFIGRQAELAALEAAMQQSCAGQGQLMLLSGDPGIGKTHTAQEFATRAEQQGMRVCWGRCYEEPGAPLYWPWLQLLRGWLEEADSALSGEIPGSDAGVIAELLPELRQRLPDLIEPPPIEDPAQARFRLLDTLTRFWQQAARHQPLVLILDDLHWADTASLKLLEFLAREIAASPLLLLGSFRDIELSRQHPLSDTLGALSRLPHCRRLPLSGMSRDETERFLGSLAGTLPLTAVATAIYQHSEGNPLFMRELSRHLLQEGLPADGVVPRIPAGIREIIGQRLNRLSRDCNRLLGMAAVIGRRFELELLAGLALPDAELMDILDEALEAHIVEALPQPGRFQFSHALVRETLYEELSTTRRMRLHRQAGERLETLHRHDLPTRLPELAHHFAEAAPAGTAETAIDYAQRAGARADTLLAYEEAVHFYHLALQLQELYLPQDSERGCCLLLALAEARNRAGGRADESLIIFGQAAELARHAGPAAEWAVAMLARAAIGFERVGCRIGRHGEQAVALLEEALAALDPSTERLRAELLAALCRANIYCDRPQAAHAAFQQATRLARRLGDPLTLFEALSAIVPARSWPEHLDERLAAAREALELVSRAGHPEWAVGYMTGWYIGDLMEYGDIDSARAVLELHQRVANAWRQPFLQAVGLCAQAMLTTHRGRFAEAEQQARENLIVGRRFSPDHAEGVFGMQMFTLRREQGRLGELQPVLSHFVRNSPETAAWRPGLAVLYADLELMEEARIELKYLMTDELKAVARDAMWSTSITYLAEVCARLDEAGYATTLYRYLLPYGGRNIVSGAHTVCYGSADRFLGMLAVTLKQWDTAERHFQAALAMDERTGGWPWLAHDRYQYARLLAQRKQTEPARALEQAALLAARGLGMEVLARRCDVLRETLSTRPVFPDGLSRREVQVLKLLAAGRSNRQVAERLFVSPNTVANHVRNILAKTNTANRTEAAAYAIRHGLVEK</sequence>
<evidence type="ECO:0000259" key="3">
    <source>
        <dbReference type="PROSITE" id="PS50043"/>
    </source>
</evidence>
<dbReference type="OrthoDB" id="9806704at2"/>
<organism evidence="4 5">
    <name type="scientific">Halomonas heilongjiangensis</name>
    <dbReference type="NCBI Taxonomy" id="1387883"/>
    <lineage>
        <taxon>Bacteria</taxon>
        <taxon>Pseudomonadati</taxon>
        <taxon>Pseudomonadota</taxon>
        <taxon>Gammaproteobacteria</taxon>
        <taxon>Oceanospirillales</taxon>
        <taxon>Halomonadaceae</taxon>
        <taxon>Halomonas</taxon>
    </lineage>
</organism>
<accession>A0A2N7TRL8</accession>
<dbReference type="PROSITE" id="PS00622">
    <property type="entry name" value="HTH_LUXR_1"/>
    <property type="match status" value="1"/>
</dbReference>
<evidence type="ECO:0000256" key="1">
    <source>
        <dbReference type="ARBA" id="ARBA00022741"/>
    </source>
</evidence>
<dbReference type="PANTHER" id="PTHR16305">
    <property type="entry name" value="TESTICULAR SOLUBLE ADENYLYL CYCLASE"/>
    <property type="match status" value="1"/>
</dbReference>
<proteinExistence type="predicted"/>
<dbReference type="Gene3D" id="3.40.50.300">
    <property type="entry name" value="P-loop containing nucleotide triphosphate hydrolases"/>
    <property type="match status" value="1"/>
</dbReference>
<evidence type="ECO:0000313" key="5">
    <source>
        <dbReference type="Proteomes" id="UP000235346"/>
    </source>
</evidence>
<comment type="caution">
    <text evidence="4">The sequence shown here is derived from an EMBL/GenBank/DDBJ whole genome shotgun (WGS) entry which is preliminary data.</text>
</comment>
<dbReference type="GO" id="GO:0004016">
    <property type="term" value="F:adenylate cyclase activity"/>
    <property type="evidence" value="ECO:0007669"/>
    <property type="project" value="TreeGrafter"/>
</dbReference>
<dbReference type="AlphaFoldDB" id="A0A2N7TRL8"/>
<evidence type="ECO:0000313" key="4">
    <source>
        <dbReference type="EMBL" id="PMR70821.1"/>
    </source>
</evidence>
<dbReference type="Gene3D" id="1.10.10.10">
    <property type="entry name" value="Winged helix-like DNA-binding domain superfamily/Winged helix DNA-binding domain"/>
    <property type="match status" value="1"/>
</dbReference>
<keyword evidence="1" id="KW-0547">Nucleotide-binding</keyword>
<dbReference type="PROSITE" id="PS50043">
    <property type="entry name" value="HTH_LUXR_2"/>
    <property type="match status" value="1"/>
</dbReference>
<dbReference type="SMART" id="SM00421">
    <property type="entry name" value="HTH_LUXR"/>
    <property type="match status" value="1"/>
</dbReference>
<keyword evidence="5" id="KW-1185">Reference proteome</keyword>
<keyword evidence="2" id="KW-0067">ATP-binding</keyword>
<dbReference type="InterPro" id="IPR036388">
    <property type="entry name" value="WH-like_DNA-bd_sf"/>
</dbReference>
<dbReference type="GO" id="GO:0005737">
    <property type="term" value="C:cytoplasm"/>
    <property type="evidence" value="ECO:0007669"/>
    <property type="project" value="TreeGrafter"/>
</dbReference>
<dbReference type="InterPro" id="IPR041664">
    <property type="entry name" value="AAA_16"/>
</dbReference>
<dbReference type="GO" id="GO:0006355">
    <property type="term" value="P:regulation of DNA-templated transcription"/>
    <property type="evidence" value="ECO:0007669"/>
    <property type="project" value="InterPro"/>
</dbReference>
<dbReference type="Pfam" id="PF00196">
    <property type="entry name" value="GerE"/>
    <property type="match status" value="1"/>
</dbReference>
<dbReference type="Gene3D" id="1.25.40.10">
    <property type="entry name" value="Tetratricopeptide repeat domain"/>
    <property type="match status" value="2"/>
</dbReference>
<gene>
    <name evidence="4" type="ORF">C1H66_05975</name>
</gene>
<dbReference type="GO" id="GO:0003677">
    <property type="term" value="F:DNA binding"/>
    <property type="evidence" value="ECO:0007669"/>
    <property type="project" value="InterPro"/>
</dbReference>
<dbReference type="SUPFAM" id="SSF46894">
    <property type="entry name" value="C-terminal effector domain of the bipartite response regulators"/>
    <property type="match status" value="1"/>
</dbReference>
<dbReference type="InterPro" id="IPR016032">
    <property type="entry name" value="Sig_transdc_resp-reg_C-effctor"/>
</dbReference>
<dbReference type="EMBL" id="PNRE01000025">
    <property type="protein sequence ID" value="PMR70821.1"/>
    <property type="molecule type" value="Genomic_DNA"/>
</dbReference>
<feature type="domain" description="HTH luxR-type" evidence="3">
    <location>
        <begin position="936"/>
        <end position="1001"/>
    </location>
</feature>
<dbReference type="PANTHER" id="PTHR16305:SF28">
    <property type="entry name" value="GUANYLATE CYCLASE DOMAIN-CONTAINING PROTEIN"/>
    <property type="match status" value="1"/>
</dbReference>
<dbReference type="PRINTS" id="PR00038">
    <property type="entry name" value="HTHLUXR"/>
</dbReference>
<reference evidence="4 5" key="1">
    <citation type="submission" date="2018-01" db="EMBL/GenBank/DDBJ databases">
        <title>Halomonas endophytica sp. nov., isolated from storage liquid in the stems of Populus euphratica.</title>
        <authorList>
            <person name="Chen C."/>
        </authorList>
    </citation>
    <scope>NUCLEOTIDE SEQUENCE [LARGE SCALE GENOMIC DNA]</scope>
    <source>
        <strain evidence="4 5">DSM 26881</strain>
    </source>
</reference>
<dbReference type="SUPFAM" id="SSF52540">
    <property type="entry name" value="P-loop containing nucleoside triphosphate hydrolases"/>
    <property type="match status" value="1"/>
</dbReference>
<dbReference type="CDD" id="cd06170">
    <property type="entry name" value="LuxR_C_like"/>
    <property type="match status" value="1"/>
</dbReference>
<dbReference type="InterPro" id="IPR000792">
    <property type="entry name" value="Tscrpt_reg_LuxR_C"/>
</dbReference>
<dbReference type="InterPro" id="IPR011990">
    <property type="entry name" value="TPR-like_helical_dom_sf"/>
</dbReference>
<dbReference type="Proteomes" id="UP000235346">
    <property type="component" value="Unassembled WGS sequence"/>
</dbReference>